<sequence length="271" mass="31264">MKPILYILIIVIAIIFILPIVYTVSNSFMDARQLETNKIEILPDRFSLNQYFDLAIFKGEYFYYFLNSVKLTTIIILGQILVGVFAAYAFAKMEFPGRDFIFLLYILVIILPFQVTMVPNYIMFDNLQKTFNLKFLDTLKAIIFPGIFTSFGVFLLRQFIRDIPNDIIEASRVDGAGDIRLFFSIILPAIRPAVFTLVILSFIDNWNIIEQAVIFISSQEILPLSVFLETIYYKDFNIFYSAATLYMFPAILIFTKGHKYLNEGLNVGGMK</sequence>
<dbReference type="GO" id="GO:0005886">
    <property type="term" value="C:plasma membrane"/>
    <property type="evidence" value="ECO:0007669"/>
    <property type="project" value="UniProtKB-SubCell"/>
</dbReference>
<evidence type="ECO:0000256" key="6">
    <source>
        <dbReference type="ARBA" id="ARBA00023136"/>
    </source>
</evidence>
<dbReference type="InterPro" id="IPR000515">
    <property type="entry name" value="MetI-like"/>
</dbReference>
<keyword evidence="3" id="KW-1003">Cell membrane</keyword>
<keyword evidence="6 7" id="KW-0472">Membrane</keyword>
<evidence type="ECO:0000256" key="4">
    <source>
        <dbReference type="ARBA" id="ARBA00022692"/>
    </source>
</evidence>
<comment type="caution">
    <text evidence="9">The sequence shown here is derived from an EMBL/GenBank/DDBJ whole genome shotgun (WGS) entry which is preliminary data.</text>
</comment>
<organism evidence="9 10">
    <name type="scientific">Alkaliphilus serpentinus</name>
    <dbReference type="NCBI Taxonomy" id="1482731"/>
    <lineage>
        <taxon>Bacteria</taxon>
        <taxon>Bacillati</taxon>
        <taxon>Bacillota</taxon>
        <taxon>Clostridia</taxon>
        <taxon>Peptostreptococcales</taxon>
        <taxon>Natronincolaceae</taxon>
        <taxon>Alkaliphilus</taxon>
    </lineage>
</organism>
<dbReference type="EMBL" id="WBZB01000008">
    <property type="protein sequence ID" value="KAB3532464.1"/>
    <property type="molecule type" value="Genomic_DNA"/>
</dbReference>
<evidence type="ECO:0000256" key="7">
    <source>
        <dbReference type="RuleBase" id="RU363032"/>
    </source>
</evidence>
<dbReference type="SUPFAM" id="SSF161098">
    <property type="entry name" value="MetI-like"/>
    <property type="match status" value="1"/>
</dbReference>
<dbReference type="PANTHER" id="PTHR43744:SF8">
    <property type="entry name" value="SN-GLYCEROL-3-PHOSPHATE TRANSPORT SYSTEM PERMEASE PROTEIN UGPE"/>
    <property type="match status" value="1"/>
</dbReference>
<gene>
    <name evidence="9" type="ORF">F8153_02180</name>
</gene>
<keyword evidence="4 7" id="KW-0812">Transmembrane</keyword>
<evidence type="ECO:0000256" key="5">
    <source>
        <dbReference type="ARBA" id="ARBA00022989"/>
    </source>
</evidence>
<dbReference type="Pfam" id="PF00528">
    <property type="entry name" value="BPD_transp_1"/>
    <property type="match status" value="1"/>
</dbReference>
<comment type="subcellular location">
    <subcellularLocation>
        <location evidence="1 7">Cell membrane</location>
        <topology evidence="1 7">Multi-pass membrane protein</topology>
    </subcellularLocation>
</comment>
<dbReference type="PANTHER" id="PTHR43744">
    <property type="entry name" value="ABC TRANSPORTER PERMEASE PROTEIN MG189-RELATED-RELATED"/>
    <property type="match status" value="1"/>
</dbReference>
<evidence type="ECO:0000313" key="10">
    <source>
        <dbReference type="Proteomes" id="UP000465601"/>
    </source>
</evidence>
<evidence type="ECO:0000256" key="3">
    <source>
        <dbReference type="ARBA" id="ARBA00022475"/>
    </source>
</evidence>
<keyword evidence="5 7" id="KW-1133">Transmembrane helix</keyword>
<evidence type="ECO:0000259" key="8">
    <source>
        <dbReference type="PROSITE" id="PS50928"/>
    </source>
</evidence>
<evidence type="ECO:0000256" key="2">
    <source>
        <dbReference type="ARBA" id="ARBA00022448"/>
    </source>
</evidence>
<dbReference type="InterPro" id="IPR035906">
    <property type="entry name" value="MetI-like_sf"/>
</dbReference>
<dbReference type="Proteomes" id="UP000465601">
    <property type="component" value="Unassembled WGS sequence"/>
</dbReference>
<feature type="transmembrane region" description="Helical" evidence="7">
    <location>
        <begin position="71"/>
        <end position="90"/>
    </location>
</feature>
<feature type="transmembrane region" description="Helical" evidence="7">
    <location>
        <begin position="142"/>
        <end position="160"/>
    </location>
</feature>
<protein>
    <submittedName>
        <fullName evidence="9">Carbohydrate ABC transporter permease</fullName>
    </submittedName>
</protein>
<dbReference type="CDD" id="cd06261">
    <property type="entry name" value="TM_PBP2"/>
    <property type="match status" value="1"/>
</dbReference>
<feature type="transmembrane region" description="Helical" evidence="7">
    <location>
        <begin position="5"/>
        <end position="24"/>
    </location>
</feature>
<evidence type="ECO:0000313" key="9">
    <source>
        <dbReference type="EMBL" id="KAB3532464.1"/>
    </source>
</evidence>
<dbReference type="RefSeq" id="WP_151864714.1">
    <property type="nucleotide sequence ID" value="NZ_WBZB01000008.1"/>
</dbReference>
<feature type="transmembrane region" description="Helical" evidence="7">
    <location>
        <begin position="238"/>
        <end position="255"/>
    </location>
</feature>
<feature type="transmembrane region" description="Helical" evidence="7">
    <location>
        <begin position="181"/>
        <end position="203"/>
    </location>
</feature>
<accession>A0A833HQX1</accession>
<dbReference type="OrthoDB" id="9771544at2"/>
<reference evidence="9 10" key="1">
    <citation type="submission" date="2019-10" db="EMBL/GenBank/DDBJ databases">
        <title>Alkaliphilus serpentinus sp. nov. and Alkaliphilus pronyensis sp. nov., two novel anaerobic alkaliphilic species isolated from the serpentinized-hosted hydrothermal field of the Prony Bay (New Caledonia).</title>
        <authorList>
            <person name="Postec A."/>
        </authorList>
    </citation>
    <scope>NUCLEOTIDE SEQUENCE [LARGE SCALE GENOMIC DNA]</scope>
    <source>
        <strain evidence="9 10">LacT</strain>
    </source>
</reference>
<dbReference type="PROSITE" id="PS50928">
    <property type="entry name" value="ABC_TM1"/>
    <property type="match status" value="1"/>
</dbReference>
<keyword evidence="10" id="KW-1185">Reference proteome</keyword>
<feature type="domain" description="ABC transmembrane type-1" evidence="8">
    <location>
        <begin position="65"/>
        <end position="257"/>
    </location>
</feature>
<evidence type="ECO:0000256" key="1">
    <source>
        <dbReference type="ARBA" id="ARBA00004651"/>
    </source>
</evidence>
<name>A0A833HQX1_9FIRM</name>
<dbReference type="GO" id="GO:0055085">
    <property type="term" value="P:transmembrane transport"/>
    <property type="evidence" value="ECO:0007669"/>
    <property type="project" value="InterPro"/>
</dbReference>
<proteinExistence type="inferred from homology"/>
<dbReference type="Gene3D" id="1.10.3720.10">
    <property type="entry name" value="MetI-like"/>
    <property type="match status" value="1"/>
</dbReference>
<comment type="similarity">
    <text evidence="7">Belongs to the binding-protein-dependent transport system permease family.</text>
</comment>
<dbReference type="AlphaFoldDB" id="A0A833HQX1"/>
<keyword evidence="2 7" id="KW-0813">Transport</keyword>
<feature type="transmembrane region" description="Helical" evidence="7">
    <location>
        <begin position="102"/>
        <end position="122"/>
    </location>
</feature>